<dbReference type="Proteomes" id="UP001732700">
    <property type="component" value="Chromosome 6C"/>
</dbReference>
<proteinExistence type="predicted"/>
<dbReference type="EnsemblPlants" id="AVESA.00010b.r2.6CG1105650.1">
    <property type="protein sequence ID" value="AVESA.00010b.r2.6CG1105650.1.CDS"/>
    <property type="gene ID" value="AVESA.00010b.r2.6CG1105650"/>
</dbReference>
<evidence type="ECO:0000313" key="2">
    <source>
        <dbReference type="Proteomes" id="UP001732700"/>
    </source>
</evidence>
<reference evidence="1" key="1">
    <citation type="submission" date="2021-05" db="EMBL/GenBank/DDBJ databases">
        <authorList>
            <person name="Scholz U."/>
            <person name="Mascher M."/>
            <person name="Fiebig A."/>
        </authorList>
    </citation>
    <scope>NUCLEOTIDE SEQUENCE [LARGE SCALE GENOMIC DNA]</scope>
</reference>
<sequence>MDGQWPQQNSHGLDLTMRSYGQYNMMVQDLGDNFDDHLGLGHDTNMGNTAAADQDDNGGETAARRHNRKRHKREQIQILEAVYHETPHPDETQRRELGMRVGMTELQVKFWFQNRRSAHKAQEQKRQIKKLLEANEALLVEQGALRSATENNTCPTCAVDGSRVDQLLAENARLSEELRRLKRASRGRAAEATPIAMMPSAGSRGPAATSYALPSPSHRGALTNPMVSANGGFARSQRDTDAMLADIAGRALREFCTLVSVGAPMWLPAPENGEMLDFQQYAQTMFPSIFGPYRAGSVLDGTRMSADVQRAADDLVAVFMNAARWSEMFPGTVASATTSRVIPPSASQDGMIQLMDAELGVLSSGVSLRKVKFVRTCQELQAGKWAVVDASVDAILGHRDGGAPSTCRLLPSGCLIEVQDNSSCKVTWIVNMEYDETTVSPLYHPLICSGQALGACRWLASLQWQCQYIDIMYSPPSLGDTDITPTGRRKIFEAAQQMTRSFYEAMCGPRARPWRSINGWRGGCGTGFERFEVAAKVVTFFANNGAPGSAVVLRATTTVWLPGIPAQQVFDYLRDGYHRGEWDSLANGAPILEEGCFSTGKLTGNVVSILRTLGPDGINAKLILQEARTDASCMVLTYATLDDHFMQRAMNNGGLATLSLLPSGLVILPDGNSHPLAPPTSAECSSSIAAGHRSNTGSFVSVMYQTLLSGQQPVKPSLESIDNAGNMLCRVIKKIKDVVQANNIVIA</sequence>
<protein>
    <submittedName>
        <fullName evidence="1">Uncharacterized protein</fullName>
    </submittedName>
</protein>
<keyword evidence="2" id="KW-1185">Reference proteome</keyword>
<organism evidence="1 2">
    <name type="scientific">Avena sativa</name>
    <name type="common">Oat</name>
    <dbReference type="NCBI Taxonomy" id="4498"/>
    <lineage>
        <taxon>Eukaryota</taxon>
        <taxon>Viridiplantae</taxon>
        <taxon>Streptophyta</taxon>
        <taxon>Embryophyta</taxon>
        <taxon>Tracheophyta</taxon>
        <taxon>Spermatophyta</taxon>
        <taxon>Magnoliopsida</taxon>
        <taxon>Liliopsida</taxon>
        <taxon>Poales</taxon>
        <taxon>Poaceae</taxon>
        <taxon>BOP clade</taxon>
        <taxon>Pooideae</taxon>
        <taxon>Poodae</taxon>
        <taxon>Poeae</taxon>
        <taxon>Poeae Chloroplast Group 1 (Aveneae type)</taxon>
        <taxon>Aveninae</taxon>
        <taxon>Avena</taxon>
    </lineage>
</organism>
<accession>A0ACD5Z605</accession>
<reference evidence="1" key="2">
    <citation type="submission" date="2025-09" db="UniProtKB">
        <authorList>
            <consortium name="EnsemblPlants"/>
        </authorList>
    </citation>
    <scope>IDENTIFICATION</scope>
</reference>
<name>A0ACD5Z605_AVESA</name>
<evidence type="ECO:0000313" key="1">
    <source>
        <dbReference type="EnsemblPlants" id="AVESA.00010b.r2.6CG1105650.1.CDS"/>
    </source>
</evidence>